<keyword evidence="2" id="KW-1185">Reference proteome</keyword>
<accession>A0A1Y2A2T6</accession>
<name>A0A1Y2A2T6_9PLEO</name>
<proteinExistence type="predicted"/>
<dbReference type="AlphaFoldDB" id="A0A1Y2A2T6"/>
<evidence type="ECO:0000313" key="2">
    <source>
        <dbReference type="Proteomes" id="UP000193144"/>
    </source>
</evidence>
<evidence type="ECO:0000313" key="1">
    <source>
        <dbReference type="EMBL" id="ORY16617.1"/>
    </source>
</evidence>
<organism evidence="1 2">
    <name type="scientific">Clohesyomyces aquaticus</name>
    <dbReference type="NCBI Taxonomy" id="1231657"/>
    <lineage>
        <taxon>Eukaryota</taxon>
        <taxon>Fungi</taxon>
        <taxon>Dikarya</taxon>
        <taxon>Ascomycota</taxon>
        <taxon>Pezizomycotina</taxon>
        <taxon>Dothideomycetes</taxon>
        <taxon>Pleosporomycetidae</taxon>
        <taxon>Pleosporales</taxon>
        <taxon>Lindgomycetaceae</taxon>
        <taxon>Clohesyomyces</taxon>
    </lineage>
</organism>
<protein>
    <submittedName>
        <fullName evidence="1">Uncharacterized protein</fullName>
    </submittedName>
</protein>
<comment type="caution">
    <text evidence="1">The sequence shown here is derived from an EMBL/GenBank/DDBJ whole genome shotgun (WGS) entry which is preliminary data.</text>
</comment>
<dbReference type="Proteomes" id="UP000193144">
    <property type="component" value="Unassembled WGS sequence"/>
</dbReference>
<gene>
    <name evidence="1" type="ORF">BCR34DRAFT_556960</name>
</gene>
<dbReference type="EMBL" id="MCFA01000017">
    <property type="protein sequence ID" value="ORY16617.1"/>
    <property type="molecule type" value="Genomic_DNA"/>
</dbReference>
<reference evidence="1 2" key="1">
    <citation type="submission" date="2016-07" db="EMBL/GenBank/DDBJ databases">
        <title>Pervasive Adenine N6-methylation of Active Genes in Fungi.</title>
        <authorList>
            <consortium name="DOE Joint Genome Institute"/>
            <person name="Mondo S.J."/>
            <person name="Dannebaum R.O."/>
            <person name="Kuo R.C."/>
            <person name="Labutti K."/>
            <person name="Haridas S."/>
            <person name="Kuo A."/>
            <person name="Salamov A."/>
            <person name="Ahrendt S.R."/>
            <person name="Lipzen A."/>
            <person name="Sullivan W."/>
            <person name="Andreopoulos W.B."/>
            <person name="Clum A."/>
            <person name="Lindquist E."/>
            <person name="Daum C."/>
            <person name="Ramamoorthy G.K."/>
            <person name="Gryganskyi A."/>
            <person name="Culley D."/>
            <person name="Magnuson J.K."/>
            <person name="James T.Y."/>
            <person name="O'Malley M.A."/>
            <person name="Stajich J.E."/>
            <person name="Spatafora J.W."/>
            <person name="Visel A."/>
            <person name="Grigoriev I.V."/>
        </authorList>
    </citation>
    <scope>NUCLEOTIDE SEQUENCE [LARGE SCALE GENOMIC DNA]</scope>
    <source>
        <strain evidence="1 2">CBS 115471</strain>
    </source>
</reference>
<sequence length="65" mass="7537">MHKDRSKRPHLDKVAERIDYAFAIQEVRHRVDLTRAAEDELPEQLRIDVGVDPFAVGKQTDLLKV</sequence>